<keyword evidence="3" id="KW-0805">Transcription regulation</keyword>
<dbReference type="SUPFAM" id="SSF55785">
    <property type="entry name" value="PYP-like sensor domain (PAS domain)"/>
    <property type="match status" value="1"/>
</dbReference>
<dbReference type="InterPro" id="IPR002078">
    <property type="entry name" value="Sigma_54_int"/>
</dbReference>
<evidence type="ECO:0000259" key="6">
    <source>
        <dbReference type="PROSITE" id="PS50045"/>
    </source>
</evidence>
<reference evidence="8 9" key="1">
    <citation type="submission" date="2019-04" db="EMBL/GenBank/DDBJ databases">
        <title>Genome of a novel bacterium Candidatus Jettenia ecosi reconstructed from metagenome of an anammox bioreactor.</title>
        <authorList>
            <person name="Mardanov A.V."/>
            <person name="Beletsky A.V."/>
            <person name="Ravin N.V."/>
            <person name="Botchkova E.A."/>
            <person name="Litti Y.V."/>
            <person name="Nozhevnikova A.N."/>
        </authorList>
    </citation>
    <scope>NUCLEOTIDE SEQUENCE [LARGE SCALE GENOMIC DNA]</scope>
    <source>
        <strain evidence="8">J2</strain>
    </source>
</reference>
<evidence type="ECO:0000256" key="2">
    <source>
        <dbReference type="ARBA" id="ARBA00022840"/>
    </source>
</evidence>
<organism evidence="8 9">
    <name type="scientific">Candidatus Jettenia ecosi</name>
    <dbReference type="NCBI Taxonomy" id="2494326"/>
    <lineage>
        <taxon>Bacteria</taxon>
        <taxon>Pseudomonadati</taxon>
        <taxon>Planctomycetota</taxon>
        <taxon>Candidatus Brocadiia</taxon>
        <taxon>Candidatus Brocadiales</taxon>
        <taxon>Candidatus Brocadiaceae</taxon>
        <taxon>Candidatus Jettenia</taxon>
    </lineage>
</organism>
<dbReference type="Proteomes" id="UP000319783">
    <property type="component" value="Unassembled WGS sequence"/>
</dbReference>
<dbReference type="Pfam" id="PF00072">
    <property type="entry name" value="Response_reg"/>
    <property type="match status" value="1"/>
</dbReference>
<dbReference type="SUPFAM" id="SSF52540">
    <property type="entry name" value="P-loop containing nucleoside triphosphate hydrolases"/>
    <property type="match status" value="1"/>
</dbReference>
<dbReference type="GO" id="GO:0000160">
    <property type="term" value="P:phosphorelay signal transduction system"/>
    <property type="evidence" value="ECO:0007669"/>
    <property type="project" value="InterPro"/>
</dbReference>
<dbReference type="AlphaFoldDB" id="A0A533QFD8"/>
<dbReference type="InterPro" id="IPR035965">
    <property type="entry name" value="PAS-like_dom_sf"/>
</dbReference>
<dbReference type="SMART" id="SM00382">
    <property type="entry name" value="AAA"/>
    <property type="match status" value="1"/>
</dbReference>
<dbReference type="Gene3D" id="1.10.10.60">
    <property type="entry name" value="Homeodomain-like"/>
    <property type="match status" value="1"/>
</dbReference>
<dbReference type="GO" id="GO:0006355">
    <property type="term" value="P:regulation of DNA-templated transcription"/>
    <property type="evidence" value="ECO:0007669"/>
    <property type="project" value="InterPro"/>
</dbReference>
<dbReference type="CDD" id="cd00130">
    <property type="entry name" value="PAS"/>
    <property type="match status" value="1"/>
</dbReference>
<evidence type="ECO:0000256" key="1">
    <source>
        <dbReference type="ARBA" id="ARBA00022741"/>
    </source>
</evidence>
<evidence type="ECO:0000259" key="7">
    <source>
        <dbReference type="PROSITE" id="PS50110"/>
    </source>
</evidence>
<dbReference type="CDD" id="cd00009">
    <property type="entry name" value="AAA"/>
    <property type="match status" value="1"/>
</dbReference>
<feature type="domain" description="Sigma-54 factor interaction" evidence="6">
    <location>
        <begin position="261"/>
        <end position="490"/>
    </location>
</feature>
<evidence type="ECO:0000256" key="3">
    <source>
        <dbReference type="ARBA" id="ARBA00023015"/>
    </source>
</evidence>
<feature type="modified residue" description="4-aspartylphosphate" evidence="5">
    <location>
        <position position="53"/>
    </location>
</feature>
<dbReference type="SUPFAM" id="SSF46689">
    <property type="entry name" value="Homeodomain-like"/>
    <property type="match status" value="1"/>
</dbReference>
<sequence length="567" mass="64982">MKAKILVIDDEESIRFTFERFLQDEGYEVIVVKDYNEALLKVSDSNFDLIFADVILENNTGIDFLREIRKKSFSSPVVMITGSPNIETASDALRLGAFDYIPKPVRQETLLRITKIALQHKELVDEKEKYRSNLEAIFSSVKDAIITVDKELLVLEINEAAKGICNLSRDAIGQPLGSISKFCNGQCLKALEETIKEKQPVEIYRLECKHKFHSQQVVNVTTYPLLDNKSVFSGAILVVRDETHLADLERDMKERQQFHNIIGKSEKMQLVYSLMENLADVQTTVLVTGESGTGKELVAEALHHKGERNNKPFVKVNCSALSENLLESELFGHVKGAFTGAVQDRIGRFQKANSGTIFLDEIGDVSPRMQLQLLRVLQEREFERVGDSTPIRVDVRVVAATNQNLKEKIRRGEFREDLYYRLKVVEVNLPPLRDRREDIPLLVNHFLNKFNKKLMKEIVAVSSDVQKIFMEYQWPGNIRELEHTLEHAFILCRQKTITVNHLPSTFKDFVGTKTSFLEDMKIDEPQAILQALKKASWNKAMAARLLGMSRRTIYRKIHDYKIKIQDL</sequence>
<comment type="caution">
    <text evidence="8">The sequence shown here is derived from an EMBL/GenBank/DDBJ whole genome shotgun (WGS) entry which is preliminary data.</text>
</comment>
<evidence type="ECO:0000256" key="5">
    <source>
        <dbReference type="PROSITE-ProRule" id="PRU00169"/>
    </source>
</evidence>
<dbReference type="Pfam" id="PF25601">
    <property type="entry name" value="AAA_lid_14"/>
    <property type="match status" value="1"/>
</dbReference>
<dbReference type="Gene3D" id="3.40.50.300">
    <property type="entry name" value="P-loop containing nucleotide triphosphate hydrolases"/>
    <property type="match status" value="1"/>
</dbReference>
<dbReference type="SUPFAM" id="SSF52172">
    <property type="entry name" value="CheY-like"/>
    <property type="match status" value="1"/>
</dbReference>
<keyword evidence="1" id="KW-0547">Nucleotide-binding</keyword>
<dbReference type="PROSITE" id="PS00675">
    <property type="entry name" value="SIGMA54_INTERACT_1"/>
    <property type="match status" value="1"/>
</dbReference>
<proteinExistence type="predicted"/>
<dbReference type="PROSITE" id="PS00688">
    <property type="entry name" value="SIGMA54_INTERACT_3"/>
    <property type="match status" value="1"/>
</dbReference>
<dbReference type="FunFam" id="3.40.50.300:FF:000006">
    <property type="entry name" value="DNA-binding transcriptional regulator NtrC"/>
    <property type="match status" value="1"/>
</dbReference>
<dbReference type="Pfam" id="PF02954">
    <property type="entry name" value="HTH_8"/>
    <property type="match status" value="1"/>
</dbReference>
<dbReference type="InterPro" id="IPR011006">
    <property type="entry name" value="CheY-like_superfamily"/>
</dbReference>
<dbReference type="PANTHER" id="PTHR32071">
    <property type="entry name" value="TRANSCRIPTIONAL REGULATORY PROTEIN"/>
    <property type="match status" value="1"/>
</dbReference>
<name>A0A533QFD8_9BACT</name>
<dbReference type="Pfam" id="PF13596">
    <property type="entry name" value="PAS_10"/>
    <property type="match status" value="1"/>
</dbReference>
<feature type="domain" description="Response regulatory" evidence="7">
    <location>
        <begin position="4"/>
        <end position="118"/>
    </location>
</feature>
<dbReference type="PROSITE" id="PS50110">
    <property type="entry name" value="RESPONSE_REGULATORY"/>
    <property type="match status" value="1"/>
</dbReference>
<dbReference type="SMART" id="SM00448">
    <property type="entry name" value="REC"/>
    <property type="match status" value="1"/>
</dbReference>
<dbReference type="Gene3D" id="3.40.50.2300">
    <property type="match status" value="1"/>
</dbReference>
<gene>
    <name evidence="8" type="ORF">JETT_0129</name>
</gene>
<dbReference type="PANTHER" id="PTHR32071:SF113">
    <property type="entry name" value="ALGINATE BIOSYNTHESIS TRANSCRIPTIONAL REGULATORY PROTEIN ALGB"/>
    <property type="match status" value="1"/>
</dbReference>
<evidence type="ECO:0000256" key="4">
    <source>
        <dbReference type="ARBA" id="ARBA00023163"/>
    </source>
</evidence>
<dbReference type="GO" id="GO:0043565">
    <property type="term" value="F:sequence-specific DNA binding"/>
    <property type="evidence" value="ECO:0007669"/>
    <property type="project" value="InterPro"/>
</dbReference>
<evidence type="ECO:0000313" key="8">
    <source>
        <dbReference type="EMBL" id="TLD43498.1"/>
    </source>
</evidence>
<dbReference type="InterPro" id="IPR002197">
    <property type="entry name" value="HTH_Fis"/>
</dbReference>
<keyword evidence="5" id="KW-0597">Phosphoprotein</keyword>
<evidence type="ECO:0000313" key="9">
    <source>
        <dbReference type="Proteomes" id="UP000319783"/>
    </source>
</evidence>
<dbReference type="GO" id="GO:0005524">
    <property type="term" value="F:ATP binding"/>
    <property type="evidence" value="ECO:0007669"/>
    <property type="project" value="UniProtKB-KW"/>
</dbReference>
<protein>
    <submittedName>
        <fullName evidence="8">Response regulator of zinc sigma-54-dependent two-component system</fullName>
    </submittedName>
</protein>
<accession>A0A533QFD8</accession>
<dbReference type="Pfam" id="PF00158">
    <property type="entry name" value="Sigma54_activat"/>
    <property type="match status" value="1"/>
</dbReference>
<dbReference type="InterPro" id="IPR003593">
    <property type="entry name" value="AAA+_ATPase"/>
</dbReference>
<dbReference type="InterPro" id="IPR000014">
    <property type="entry name" value="PAS"/>
</dbReference>
<keyword evidence="2" id="KW-0067">ATP-binding</keyword>
<dbReference type="PROSITE" id="PS50045">
    <property type="entry name" value="SIGMA54_INTERACT_4"/>
    <property type="match status" value="1"/>
</dbReference>
<dbReference type="PRINTS" id="PR01590">
    <property type="entry name" value="HTHFIS"/>
</dbReference>
<dbReference type="Gene3D" id="1.10.8.60">
    <property type="match status" value="1"/>
</dbReference>
<dbReference type="EMBL" id="SULG01000002">
    <property type="protein sequence ID" value="TLD43498.1"/>
    <property type="molecule type" value="Genomic_DNA"/>
</dbReference>
<dbReference type="Gene3D" id="3.30.450.20">
    <property type="entry name" value="PAS domain"/>
    <property type="match status" value="1"/>
</dbReference>
<dbReference type="InterPro" id="IPR058031">
    <property type="entry name" value="AAA_lid_NorR"/>
</dbReference>
<dbReference type="InterPro" id="IPR009057">
    <property type="entry name" value="Homeodomain-like_sf"/>
</dbReference>
<dbReference type="InterPro" id="IPR025662">
    <property type="entry name" value="Sigma_54_int_dom_ATP-bd_1"/>
</dbReference>
<dbReference type="InterPro" id="IPR001789">
    <property type="entry name" value="Sig_transdc_resp-reg_receiver"/>
</dbReference>
<dbReference type="InterPro" id="IPR027417">
    <property type="entry name" value="P-loop_NTPase"/>
</dbReference>
<dbReference type="InterPro" id="IPR025944">
    <property type="entry name" value="Sigma_54_int_dom_CS"/>
</dbReference>
<keyword evidence="4" id="KW-0804">Transcription</keyword>